<protein>
    <submittedName>
        <fullName evidence="4">Alkylphosphonate utilization protein</fullName>
    </submittedName>
</protein>
<organism evidence="4 5">
    <name type="scientific">Dolosicoccus paucivorans</name>
    <dbReference type="NCBI Taxonomy" id="84521"/>
    <lineage>
        <taxon>Bacteria</taxon>
        <taxon>Bacillati</taxon>
        <taxon>Bacillota</taxon>
        <taxon>Bacilli</taxon>
        <taxon>Lactobacillales</taxon>
        <taxon>Aerococcaceae</taxon>
        <taxon>Dolosicoccus</taxon>
    </lineage>
</organism>
<evidence type="ECO:0000313" key="4">
    <source>
        <dbReference type="EMBL" id="PMC57946.1"/>
    </source>
</evidence>
<dbReference type="EMBL" id="PNHE01000034">
    <property type="protein sequence ID" value="PMC57946.1"/>
    <property type="molecule type" value="Genomic_DNA"/>
</dbReference>
<dbReference type="Pfam" id="PF08274">
    <property type="entry name" value="Zn_Ribbon_YjdM"/>
    <property type="match status" value="1"/>
</dbReference>
<name>A0A1G8LBZ7_9LACT</name>
<reference evidence="4 5" key="1">
    <citation type="submission" date="2017-09" db="EMBL/GenBank/DDBJ databases">
        <title>Bacterial strain isolated from the female urinary microbiota.</title>
        <authorList>
            <person name="Thomas-White K."/>
            <person name="Kumar N."/>
            <person name="Forster S."/>
            <person name="Putonti C."/>
            <person name="Lawley T."/>
            <person name="Wolfe A.J."/>
        </authorList>
    </citation>
    <scope>NUCLEOTIDE SEQUENCE [LARGE SCALE GENOMIC DNA]</scope>
    <source>
        <strain evidence="4 5">UMB0852</strain>
    </source>
</reference>
<dbReference type="InterPro" id="IPR013988">
    <property type="entry name" value="YjdM_C"/>
</dbReference>
<dbReference type="STRING" id="84521.SAMN04487994_10198"/>
<dbReference type="RefSeq" id="WP_092085163.1">
    <property type="nucleotide sequence ID" value="NZ_FNEL01000019.1"/>
</dbReference>
<sequence>MSLPACPQCGADATYQEGNLFICPMCFNEWTAEDQQAAEEASVIRDSNGNPLEDGDEVVVIRDLKMGKDTIKQGTKAKNVQILDVEMNGHDIQGRIDGIGTVYLKSSVVKK</sequence>
<dbReference type="SUPFAM" id="SSF57783">
    <property type="entry name" value="Zinc beta-ribbon"/>
    <property type="match status" value="1"/>
</dbReference>
<keyword evidence="5" id="KW-1185">Reference proteome</keyword>
<dbReference type="OrthoDB" id="9810131at2"/>
<feature type="domain" description="Protein YjdM N-terminal" evidence="3">
    <location>
        <begin position="2"/>
        <end position="31"/>
    </location>
</feature>
<dbReference type="InterPro" id="IPR013987">
    <property type="entry name" value="YjdM_N"/>
</dbReference>
<proteinExistence type="inferred from homology"/>
<dbReference type="PANTHER" id="PTHR30305">
    <property type="entry name" value="PROTEIN YJDM-RELATED"/>
    <property type="match status" value="1"/>
</dbReference>
<evidence type="ECO:0000259" key="3">
    <source>
        <dbReference type="Pfam" id="PF08274"/>
    </source>
</evidence>
<evidence type="ECO:0000313" key="5">
    <source>
        <dbReference type="Proteomes" id="UP000235682"/>
    </source>
</evidence>
<comment type="similarity">
    <text evidence="1">Belongs to the YjdM family.</text>
</comment>
<accession>A0A1G8LBZ7</accession>
<dbReference type="NCBIfam" id="TIGR00686">
    <property type="entry name" value="phnA"/>
    <property type="match status" value="1"/>
</dbReference>
<dbReference type="Gene3D" id="2.20.25.10">
    <property type="match status" value="1"/>
</dbReference>
<evidence type="ECO:0000259" key="2">
    <source>
        <dbReference type="Pfam" id="PF03831"/>
    </source>
</evidence>
<dbReference type="InterPro" id="IPR004624">
    <property type="entry name" value="YjdM"/>
</dbReference>
<evidence type="ECO:0000256" key="1">
    <source>
        <dbReference type="ARBA" id="ARBA00009248"/>
    </source>
</evidence>
<dbReference type="Proteomes" id="UP000235682">
    <property type="component" value="Unassembled WGS sequence"/>
</dbReference>
<dbReference type="SUPFAM" id="SSF82057">
    <property type="entry name" value="Prokaryotic SH3-related domain"/>
    <property type="match status" value="1"/>
</dbReference>
<dbReference type="PANTHER" id="PTHR30305:SF3">
    <property type="entry name" value="PROTEIN YJDM"/>
    <property type="match status" value="1"/>
</dbReference>
<feature type="domain" description="Protein YjdM C-terminal" evidence="2">
    <location>
        <begin position="44"/>
        <end position="111"/>
    </location>
</feature>
<dbReference type="Gene3D" id="2.30.30.40">
    <property type="entry name" value="SH3 Domains"/>
    <property type="match status" value="1"/>
</dbReference>
<dbReference type="AlphaFoldDB" id="A0A1G8LBZ7"/>
<dbReference type="Pfam" id="PF03831">
    <property type="entry name" value="YjdM"/>
    <property type="match status" value="1"/>
</dbReference>
<comment type="caution">
    <text evidence="4">The sequence shown here is derived from an EMBL/GenBank/DDBJ whole genome shotgun (WGS) entry which is preliminary data.</text>
</comment>
<gene>
    <name evidence="4" type="ORF">CJ205_07025</name>
</gene>